<dbReference type="Proteomes" id="UP000596661">
    <property type="component" value="Chromosome 9"/>
</dbReference>
<evidence type="ECO:0000313" key="2">
    <source>
        <dbReference type="EnsemblPlants" id="cds.evm.model.09.1182"/>
    </source>
</evidence>
<evidence type="ECO:0000313" key="3">
    <source>
        <dbReference type="Proteomes" id="UP000596661"/>
    </source>
</evidence>
<dbReference type="AlphaFoldDB" id="A0A803QDM2"/>
<proteinExistence type="predicted"/>
<dbReference type="PANTHER" id="PTHR47074">
    <property type="entry name" value="BNAC02G40300D PROTEIN"/>
    <property type="match status" value="1"/>
</dbReference>
<dbReference type="InterPro" id="IPR012337">
    <property type="entry name" value="RNaseH-like_sf"/>
</dbReference>
<dbReference type="EnsemblPlants" id="evm.model.09.1182">
    <property type="protein sequence ID" value="cds.evm.model.09.1182"/>
    <property type="gene ID" value="evm.TU.09.1182"/>
</dbReference>
<organism evidence="2 3">
    <name type="scientific">Cannabis sativa</name>
    <name type="common">Hemp</name>
    <name type="synonym">Marijuana</name>
    <dbReference type="NCBI Taxonomy" id="3483"/>
    <lineage>
        <taxon>Eukaryota</taxon>
        <taxon>Viridiplantae</taxon>
        <taxon>Streptophyta</taxon>
        <taxon>Embryophyta</taxon>
        <taxon>Tracheophyta</taxon>
        <taxon>Spermatophyta</taxon>
        <taxon>Magnoliopsida</taxon>
        <taxon>eudicotyledons</taxon>
        <taxon>Gunneridae</taxon>
        <taxon>Pentapetalae</taxon>
        <taxon>rosids</taxon>
        <taxon>fabids</taxon>
        <taxon>Rosales</taxon>
        <taxon>Cannabaceae</taxon>
        <taxon>Cannabis</taxon>
    </lineage>
</organism>
<dbReference type="InterPro" id="IPR002156">
    <property type="entry name" value="RNaseH_domain"/>
</dbReference>
<protein>
    <recommendedName>
        <fullName evidence="1">RNase H type-1 domain-containing protein</fullName>
    </recommendedName>
</protein>
<reference evidence="2" key="2">
    <citation type="submission" date="2021-03" db="UniProtKB">
        <authorList>
            <consortium name="EnsemblPlants"/>
        </authorList>
    </citation>
    <scope>IDENTIFICATION</scope>
</reference>
<dbReference type="GO" id="GO:0003676">
    <property type="term" value="F:nucleic acid binding"/>
    <property type="evidence" value="ECO:0007669"/>
    <property type="project" value="InterPro"/>
</dbReference>
<dbReference type="Pfam" id="PF13456">
    <property type="entry name" value="RVT_3"/>
    <property type="match status" value="1"/>
</dbReference>
<feature type="domain" description="RNase H type-1" evidence="1">
    <location>
        <begin position="81"/>
        <end position="203"/>
    </location>
</feature>
<dbReference type="GO" id="GO:0004523">
    <property type="term" value="F:RNA-DNA hybrid ribonuclease activity"/>
    <property type="evidence" value="ECO:0007669"/>
    <property type="project" value="InterPro"/>
</dbReference>
<name>A0A803QDM2_CANSA</name>
<dbReference type="Gene3D" id="3.30.420.10">
    <property type="entry name" value="Ribonuclease H-like superfamily/Ribonuclease H"/>
    <property type="match status" value="1"/>
</dbReference>
<dbReference type="SUPFAM" id="SSF53098">
    <property type="entry name" value="Ribonuclease H-like"/>
    <property type="match status" value="1"/>
</dbReference>
<dbReference type="CDD" id="cd06222">
    <property type="entry name" value="RNase_H_like"/>
    <property type="match status" value="1"/>
</dbReference>
<dbReference type="EMBL" id="UZAU01000755">
    <property type="status" value="NOT_ANNOTATED_CDS"/>
    <property type="molecule type" value="Genomic_DNA"/>
</dbReference>
<reference evidence="2" key="1">
    <citation type="submission" date="2018-11" db="EMBL/GenBank/DDBJ databases">
        <authorList>
            <person name="Grassa J C."/>
        </authorList>
    </citation>
    <scope>NUCLEOTIDE SEQUENCE [LARGE SCALE GENOMIC DNA]</scope>
</reference>
<keyword evidence="3" id="KW-1185">Reference proteome</keyword>
<sequence length="230" mass="25543">MERIFCTLWSIWSERNKVVHGQRATLVRNLASFASIYIQNYQSATHKYHVDASQTRSQPPPLIIPAPEPWKPPLTSTLKLNVDATVDEKSNIIGVGALVCDSNGCVTAALSMPAIGNFSSHEMEAKALFHNLNWALQQDLPISVIETGALMVGNSLKAPFNSISTFHDLIVDIRCLLSFFPNVIVSYVKRTVNMATNGLAKFALGVDEICFWLETIPPPIYSFIVNDYLF</sequence>
<evidence type="ECO:0000259" key="1">
    <source>
        <dbReference type="Pfam" id="PF13456"/>
    </source>
</evidence>
<dbReference type="InterPro" id="IPR052929">
    <property type="entry name" value="RNase_H-like_EbsB-rel"/>
</dbReference>
<dbReference type="InterPro" id="IPR036397">
    <property type="entry name" value="RNaseH_sf"/>
</dbReference>
<dbReference type="PANTHER" id="PTHR47074:SF48">
    <property type="entry name" value="POLYNUCLEOTIDYL TRANSFERASE, RIBONUCLEASE H-LIKE SUPERFAMILY PROTEIN"/>
    <property type="match status" value="1"/>
</dbReference>
<dbReference type="InterPro" id="IPR044730">
    <property type="entry name" value="RNase_H-like_dom_plant"/>
</dbReference>
<dbReference type="Gramene" id="evm.model.09.1182">
    <property type="protein sequence ID" value="cds.evm.model.09.1182"/>
    <property type="gene ID" value="evm.TU.09.1182"/>
</dbReference>
<accession>A0A803QDM2</accession>